<dbReference type="GO" id="GO:0006310">
    <property type="term" value="P:DNA recombination"/>
    <property type="evidence" value="ECO:0007669"/>
    <property type="project" value="UniProtKB-KW"/>
</dbReference>
<dbReference type="InterPro" id="IPR002104">
    <property type="entry name" value="Integrase_catalytic"/>
</dbReference>
<dbReference type="GO" id="GO:0015074">
    <property type="term" value="P:DNA integration"/>
    <property type="evidence" value="ECO:0007669"/>
    <property type="project" value="UniProtKB-KW"/>
</dbReference>
<evidence type="ECO:0000256" key="1">
    <source>
        <dbReference type="ARBA" id="ARBA00022908"/>
    </source>
</evidence>
<dbReference type="GO" id="GO:0003677">
    <property type="term" value="F:DNA binding"/>
    <property type="evidence" value="ECO:0007669"/>
    <property type="project" value="InterPro"/>
</dbReference>
<proteinExistence type="predicted"/>
<sequence>MGYSRFDAATRHCQAWNAGKNVGTKRPLTQKQIWAIRFHLDREGRLRDKALFDLAIDSKLRGCDLVKIKIGDVVAGAEIRNRATVIQQKTNRPVQFELTADVRATLLAWLERRGGSTGDYLFPSRVDHAGHMNTRQYARLVDEWVTAIGLRKAEYGTHSLRRTKAAMIYRATGNIRAIQILLGHTKIENTVRYLGVDVEDALLLAERTEI</sequence>
<dbReference type="InterPro" id="IPR050090">
    <property type="entry name" value="Tyrosine_recombinase_XerCD"/>
</dbReference>
<protein>
    <submittedName>
        <fullName evidence="4">Integrase</fullName>
    </submittedName>
</protein>
<accession>A0A506U752</accession>
<keyword evidence="5" id="KW-1185">Reference proteome</keyword>
<dbReference type="SUPFAM" id="SSF56349">
    <property type="entry name" value="DNA breaking-rejoining enzymes"/>
    <property type="match status" value="1"/>
</dbReference>
<dbReference type="Pfam" id="PF00589">
    <property type="entry name" value="Phage_integrase"/>
    <property type="match status" value="1"/>
</dbReference>
<dbReference type="InterPro" id="IPR011010">
    <property type="entry name" value="DNA_brk_join_enz"/>
</dbReference>
<keyword evidence="1" id="KW-0229">DNA integration</keyword>
<feature type="domain" description="Tyr recombinase" evidence="3">
    <location>
        <begin position="23"/>
        <end position="209"/>
    </location>
</feature>
<evidence type="ECO:0000313" key="5">
    <source>
        <dbReference type="Proteomes" id="UP000320314"/>
    </source>
</evidence>
<dbReference type="PROSITE" id="PS51898">
    <property type="entry name" value="TYR_RECOMBINASE"/>
    <property type="match status" value="1"/>
</dbReference>
<reference evidence="4 5" key="1">
    <citation type="submission" date="2019-06" db="EMBL/GenBank/DDBJ databases">
        <authorList>
            <person name="Li M."/>
        </authorList>
    </citation>
    <scope>NUCLEOTIDE SEQUENCE [LARGE SCALE GENOMIC DNA]</scope>
    <source>
        <strain evidence="4 5">BGMRC6574</strain>
    </source>
</reference>
<dbReference type="PANTHER" id="PTHR30349:SF82">
    <property type="entry name" value="INTEGRASE_RECOMBINASE YOEC-RELATED"/>
    <property type="match status" value="1"/>
</dbReference>
<dbReference type="RefSeq" id="WP_141167062.1">
    <property type="nucleotide sequence ID" value="NZ_VHLH01000019.1"/>
</dbReference>
<dbReference type="Proteomes" id="UP000320314">
    <property type="component" value="Unassembled WGS sequence"/>
</dbReference>
<dbReference type="Gene3D" id="1.10.443.10">
    <property type="entry name" value="Intergrase catalytic core"/>
    <property type="match status" value="1"/>
</dbReference>
<dbReference type="PANTHER" id="PTHR30349">
    <property type="entry name" value="PHAGE INTEGRASE-RELATED"/>
    <property type="match status" value="1"/>
</dbReference>
<evidence type="ECO:0000256" key="2">
    <source>
        <dbReference type="ARBA" id="ARBA00023172"/>
    </source>
</evidence>
<organism evidence="4 5">
    <name type="scientific">Pararhizobium mangrovi</name>
    <dbReference type="NCBI Taxonomy" id="2590452"/>
    <lineage>
        <taxon>Bacteria</taxon>
        <taxon>Pseudomonadati</taxon>
        <taxon>Pseudomonadota</taxon>
        <taxon>Alphaproteobacteria</taxon>
        <taxon>Hyphomicrobiales</taxon>
        <taxon>Rhizobiaceae</taxon>
        <taxon>Rhizobium/Agrobacterium group</taxon>
        <taxon>Pararhizobium</taxon>
    </lineage>
</organism>
<dbReference type="OrthoDB" id="5297095at2"/>
<dbReference type="InterPro" id="IPR013762">
    <property type="entry name" value="Integrase-like_cat_sf"/>
</dbReference>
<dbReference type="EMBL" id="VHLH01000019">
    <property type="protein sequence ID" value="TPW27717.1"/>
    <property type="molecule type" value="Genomic_DNA"/>
</dbReference>
<name>A0A506U752_9HYPH</name>
<comment type="caution">
    <text evidence="4">The sequence shown here is derived from an EMBL/GenBank/DDBJ whole genome shotgun (WGS) entry which is preliminary data.</text>
</comment>
<gene>
    <name evidence="4" type="ORF">FJU11_10770</name>
</gene>
<dbReference type="AlphaFoldDB" id="A0A506U752"/>
<keyword evidence="2" id="KW-0233">DNA recombination</keyword>
<evidence type="ECO:0000259" key="3">
    <source>
        <dbReference type="PROSITE" id="PS51898"/>
    </source>
</evidence>
<evidence type="ECO:0000313" key="4">
    <source>
        <dbReference type="EMBL" id="TPW27717.1"/>
    </source>
</evidence>